<keyword evidence="3" id="KW-1185">Reference proteome</keyword>
<organism evidence="2 3">
    <name type="scientific">Thermocladium modestius</name>
    <dbReference type="NCBI Taxonomy" id="62609"/>
    <lineage>
        <taxon>Archaea</taxon>
        <taxon>Thermoproteota</taxon>
        <taxon>Thermoprotei</taxon>
        <taxon>Thermoproteales</taxon>
        <taxon>Thermoproteaceae</taxon>
        <taxon>Thermocladium</taxon>
    </lineage>
</organism>
<proteinExistence type="predicted"/>
<keyword evidence="1" id="KW-0812">Transmembrane</keyword>
<evidence type="ECO:0000256" key="1">
    <source>
        <dbReference type="SAM" id="Phobius"/>
    </source>
</evidence>
<reference evidence="2" key="2">
    <citation type="submission" date="2020-09" db="EMBL/GenBank/DDBJ databases">
        <authorList>
            <person name="Sun Q."/>
            <person name="Ohkuma M."/>
        </authorList>
    </citation>
    <scope>NUCLEOTIDE SEQUENCE</scope>
    <source>
        <strain evidence="2">JCM 10088</strain>
    </source>
</reference>
<evidence type="ECO:0000313" key="2">
    <source>
        <dbReference type="EMBL" id="GGP20912.1"/>
    </source>
</evidence>
<dbReference type="EMBL" id="BMNL01000002">
    <property type="protein sequence ID" value="GGP20912.1"/>
    <property type="molecule type" value="Genomic_DNA"/>
</dbReference>
<protein>
    <submittedName>
        <fullName evidence="2">Uncharacterized protein</fullName>
    </submittedName>
</protein>
<gene>
    <name evidence="2" type="ORF">GCM10007981_10900</name>
</gene>
<keyword evidence="1" id="KW-0472">Membrane</keyword>
<comment type="caution">
    <text evidence="2">The sequence shown here is derived from an EMBL/GenBank/DDBJ whole genome shotgun (WGS) entry which is preliminary data.</text>
</comment>
<reference evidence="2" key="1">
    <citation type="journal article" date="2014" name="Int. J. Syst. Evol. Microbiol.">
        <title>Complete genome sequence of Corynebacterium casei LMG S-19264T (=DSM 44701T), isolated from a smear-ripened cheese.</title>
        <authorList>
            <consortium name="US DOE Joint Genome Institute (JGI-PGF)"/>
            <person name="Walter F."/>
            <person name="Albersmeier A."/>
            <person name="Kalinowski J."/>
            <person name="Ruckert C."/>
        </authorList>
    </citation>
    <scope>NUCLEOTIDE SEQUENCE</scope>
    <source>
        <strain evidence="2">JCM 10088</strain>
    </source>
</reference>
<dbReference type="OrthoDB" id="28137at2157"/>
<sequence>MKQRLLIAIGIAALAAAATMLYEAHELTSSSYNYINARTCVEALKELEPNPFNESAAASITARLPISIQVVVEGVNGTQLARYGNYIPITPQAPGGVLPPSGGVAILGPGACMYVGSEYTVTVKLGLWPKALYAGAAGFALLIGGFASLIVADRAGEGRQEGDE</sequence>
<dbReference type="RefSeq" id="WP_188596398.1">
    <property type="nucleotide sequence ID" value="NZ_BMNL01000002.1"/>
</dbReference>
<keyword evidence="1" id="KW-1133">Transmembrane helix</keyword>
<accession>A0A830GUH6</accession>
<dbReference type="AlphaFoldDB" id="A0A830GUH6"/>
<evidence type="ECO:0000313" key="3">
    <source>
        <dbReference type="Proteomes" id="UP000610960"/>
    </source>
</evidence>
<name>A0A830GUH6_9CREN</name>
<feature type="transmembrane region" description="Helical" evidence="1">
    <location>
        <begin position="131"/>
        <end position="152"/>
    </location>
</feature>
<dbReference type="Proteomes" id="UP000610960">
    <property type="component" value="Unassembled WGS sequence"/>
</dbReference>